<proteinExistence type="predicted"/>
<dbReference type="AlphaFoldDB" id="A0A210QCF2"/>
<dbReference type="Proteomes" id="UP000242188">
    <property type="component" value="Unassembled WGS sequence"/>
</dbReference>
<evidence type="ECO:0000313" key="2">
    <source>
        <dbReference type="Proteomes" id="UP000242188"/>
    </source>
</evidence>
<protein>
    <submittedName>
        <fullName evidence="1">Uncharacterized protein</fullName>
    </submittedName>
</protein>
<dbReference type="EMBL" id="NEDP02004184">
    <property type="protein sequence ID" value="OWF46412.1"/>
    <property type="molecule type" value="Genomic_DNA"/>
</dbReference>
<comment type="caution">
    <text evidence="1">The sequence shown here is derived from an EMBL/GenBank/DDBJ whole genome shotgun (WGS) entry which is preliminary data.</text>
</comment>
<gene>
    <name evidence="1" type="ORF">KP79_PYT09677</name>
</gene>
<organism evidence="1 2">
    <name type="scientific">Mizuhopecten yessoensis</name>
    <name type="common">Japanese scallop</name>
    <name type="synonym">Patinopecten yessoensis</name>
    <dbReference type="NCBI Taxonomy" id="6573"/>
    <lineage>
        <taxon>Eukaryota</taxon>
        <taxon>Metazoa</taxon>
        <taxon>Spiralia</taxon>
        <taxon>Lophotrochozoa</taxon>
        <taxon>Mollusca</taxon>
        <taxon>Bivalvia</taxon>
        <taxon>Autobranchia</taxon>
        <taxon>Pteriomorphia</taxon>
        <taxon>Pectinida</taxon>
        <taxon>Pectinoidea</taxon>
        <taxon>Pectinidae</taxon>
        <taxon>Mizuhopecten</taxon>
    </lineage>
</organism>
<name>A0A210QCF2_MIZYE</name>
<reference evidence="1 2" key="1">
    <citation type="journal article" date="2017" name="Nat. Ecol. Evol.">
        <title>Scallop genome provides insights into evolution of bilaterian karyotype and development.</title>
        <authorList>
            <person name="Wang S."/>
            <person name="Zhang J."/>
            <person name="Jiao W."/>
            <person name="Li J."/>
            <person name="Xun X."/>
            <person name="Sun Y."/>
            <person name="Guo X."/>
            <person name="Huan P."/>
            <person name="Dong B."/>
            <person name="Zhang L."/>
            <person name="Hu X."/>
            <person name="Sun X."/>
            <person name="Wang J."/>
            <person name="Zhao C."/>
            <person name="Wang Y."/>
            <person name="Wang D."/>
            <person name="Huang X."/>
            <person name="Wang R."/>
            <person name="Lv J."/>
            <person name="Li Y."/>
            <person name="Zhang Z."/>
            <person name="Liu B."/>
            <person name="Lu W."/>
            <person name="Hui Y."/>
            <person name="Liang J."/>
            <person name="Zhou Z."/>
            <person name="Hou R."/>
            <person name="Li X."/>
            <person name="Liu Y."/>
            <person name="Li H."/>
            <person name="Ning X."/>
            <person name="Lin Y."/>
            <person name="Zhao L."/>
            <person name="Xing Q."/>
            <person name="Dou J."/>
            <person name="Li Y."/>
            <person name="Mao J."/>
            <person name="Guo H."/>
            <person name="Dou H."/>
            <person name="Li T."/>
            <person name="Mu C."/>
            <person name="Jiang W."/>
            <person name="Fu Q."/>
            <person name="Fu X."/>
            <person name="Miao Y."/>
            <person name="Liu J."/>
            <person name="Yu Q."/>
            <person name="Li R."/>
            <person name="Liao H."/>
            <person name="Li X."/>
            <person name="Kong Y."/>
            <person name="Jiang Z."/>
            <person name="Chourrout D."/>
            <person name="Li R."/>
            <person name="Bao Z."/>
        </authorList>
    </citation>
    <scope>NUCLEOTIDE SEQUENCE [LARGE SCALE GENOMIC DNA]</scope>
    <source>
        <strain evidence="1 2">PY_sf001</strain>
    </source>
</reference>
<keyword evidence="2" id="KW-1185">Reference proteome</keyword>
<evidence type="ECO:0000313" key="1">
    <source>
        <dbReference type="EMBL" id="OWF46412.1"/>
    </source>
</evidence>
<accession>A0A210QCF2</accession>
<sequence>MRTVLQLRRLKQILSCGLFIERKSKNLLLGFACQFWLFEADTDSTSDVEDNSLFSLRLPDNKRYNIHALAPVFRLS</sequence>